<dbReference type="SUPFAM" id="SSF52833">
    <property type="entry name" value="Thioredoxin-like"/>
    <property type="match status" value="1"/>
</dbReference>
<accession>A0A7N1A0N2</accession>
<dbReference type="PANTHER" id="PTHR45669:SF30">
    <property type="entry name" value="OS04G0641300 PROTEIN"/>
    <property type="match status" value="1"/>
</dbReference>
<feature type="region of interest" description="Disordered" evidence="1">
    <location>
        <begin position="43"/>
        <end position="68"/>
    </location>
</feature>
<reference evidence="3" key="1">
    <citation type="submission" date="2021-01" db="UniProtKB">
        <authorList>
            <consortium name="EnsemblPlants"/>
        </authorList>
    </citation>
    <scope>IDENTIFICATION</scope>
</reference>
<feature type="region of interest" description="Disordered" evidence="1">
    <location>
        <begin position="1"/>
        <end position="22"/>
    </location>
</feature>
<feature type="compositionally biased region" description="Polar residues" evidence="1">
    <location>
        <begin position="1"/>
        <end position="10"/>
    </location>
</feature>
<evidence type="ECO:0000259" key="2">
    <source>
        <dbReference type="Pfam" id="PF00462"/>
    </source>
</evidence>
<protein>
    <recommendedName>
        <fullName evidence="2">Glutaredoxin domain-containing protein</fullName>
    </recommendedName>
</protein>
<dbReference type="InterPro" id="IPR036249">
    <property type="entry name" value="Thioredoxin-like_sf"/>
</dbReference>
<dbReference type="PANTHER" id="PTHR45669">
    <property type="entry name" value="GLUTAREDOXIN DOMAIN-CONTAINING CYSTEINE-RICH PROTEIN CG12206-RELATED"/>
    <property type="match status" value="1"/>
</dbReference>
<dbReference type="PROSITE" id="PS51354">
    <property type="entry name" value="GLUTAREDOXIN_2"/>
    <property type="match status" value="1"/>
</dbReference>
<evidence type="ECO:0000256" key="1">
    <source>
        <dbReference type="SAM" id="MobiDB-lite"/>
    </source>
</evidence>
<keyword evidence="4" id="KW-1185">Reference proteome</keyword>
<dbReference type="Gene3D" id="3.40.30.10">
    <property type="entry name" value="Glutaredoxin"/>
    <property type="match status" value="1"/>
</dbReference>
<dbReference type="FunFam" id="3.40.30.10:FF:000273">
    <property type="entry name" value="Glutaredoxin family protein"/>
    <property type="match status" value="1"/>
</dbReference>
<organism evidence="3 4">
    <name type="scientific">Kalanchoe fedtschenkoi</name>
    <name type="common">Lavender scallops</name>
    <name type="synonym">South American air plant</name>
    <dbReference type="NCBI Taxonomy" id="63787"/>
    <lineage>
        <taxon>Eukaryota</taxon>
        <taxon>Viridiplantae</taxon>
        <taxon>Streptophyta</taxon>
        <taxon>Embryophyta</taxon>
        <taxon>Tracheophyta</taxon>
        <taxon>Spermatophyta</taxon>
        <taxon>Magnoliopsida</taxon>
        <taxon>eudicotyledons</taxon>
        <taxon>Gunneridae</taxon>
        <taxon>Pentapetalae</taxon>
        <taxon>Saxifragales</taxon>
        <taxon>Crassulaceae</taxon>
        <taxon>Kalanchoe</taxon>
    </lineage>
</organism>
<name>A0A7N1A0N2_KALFE</name>
<dbReference type="EnsemblPlants" id="Kaladp0067s0236.1.v1.1">
    <property type="protein sequence ID" value="Kaladp0067s0236.1.v1.1"/>
    <property type="gene ID" value="Kaladp0067s0236.v1.1"/>
</dbReference>
<dbReference type="Proteomes" id="UP000594263">
    <property type="component" value="Unplaced"/>
</dbReference>
<evidence type="ECO:0000313" key="3">
    <source>
        <dbReference type="EnsemblPlants" id="Kaladp0067s0236.1.v1.1"/>
    </source>
</evidence>
<sequence length="457" mass="50780">MGCANSNQSKYGRCNNGPASPIRRSITLHHLDVVSRRSTTLGSFNHDESSLHSPPTLGSLRQDESSVQPGLDRNAFADQLNDELVHGKSGFENKRTDQFSVGLTEAKTWSGFKEERIPKMVPKTPVRTPPGEPESINLWELMEGLEDISPLIKPLQHFKGFSFDVAGHPEPLGVLSLTDDCPKSRLLSVKTSPDTGPMAVDGLSHSSGMDSPEVTENELSCTEHENGRCSHMPKRLEMDSEENFTVPDFDPEILSMFRNSLEDPSPGSPFDLSLEDDGTHRQPLVSENIGTDHYLFQSSKKDRVIVYFTSLRGIRKTYEDCCHVRVILKGTGVRVDEKDLSMHSGFKEELKESLRNNDASGGWGLPRVFIGKKYVGGVDEIRRLHEDEQLEKLVEGCEMVDSSGHGGKTACEGCGDIRFIPYLILMIADNPFNINVSRLAPCGTCYRPCKPHKRIII</sequence>
<dbReference type="InterPro" id="IPR002109">
    <property type="entry name" value="Glutaredoxin"/>
</dbReference>
<dbReference type="OMA" id="DCEMVED"/>
<dbReference type="Pfam" id="PF00462">
    <property type="entry name" value="Glutaredoxin"/>
    <property type="match status" value="1"/>
</dbReference>
<dbReference type="Gramene" id="Kaladp0067s0236.1.v1.1">
    <property type="protein sequence ID" value="Kaladp0067s0236.1.v1.1"/>
    <property type="gene ID" value="Kaladp0067s0236.v1.1"/>
</dbReference>
<evidence type="ECO:0000313" key="4">
    <source>
        <dbReference type="Proteomes" id="UP000594263"/>
    </source>
</evidence>
<feature type="domain" description="Glutaredoxin" evidence="2">
    <location>
        <begin position="305"/>
        <end position="375"/>
    </location>
</feature>
<proteinExistence type="predicted"/>
<dbReference type="AlphaFoldDB" id="A0A7N1A0N2"/>